<evidence type="ECO:0000256" key="1">
    <source>
        <dbReference type="SAM" id="Phobius"/>
    </source>
</evidence>
<dbReference type="Proteomes" id="UP000007257">
    <property type="component" value="Chromosome"/>
</dbReference>
<sequence length="51" mass="5486" precursor="true">MIGKLRLVGAGLILFLVVAVDFTSRIMSTVADGFLVVVLLVVIWPVISKKS</sequence>
<accession>A0A0H3F910</accession>
<keyword evidence="1" id="KW-0472">Membrane</keyword>
<reference evidence="3" key="1">
    <citation type="submission" date="2011-01" db="EMBL/GenBank/DDBJ databases">
        <title>Complete sequence of chromosome of Rahnella sp. Y9602.</title>
        <authorList>
            <consortium name="US DOE Joint Genome Institute"/>
            <person name="Lucas S."/>
            <person name="Copeland A."/>
            <person name="Lapidus A."/>
            <person name="Cheng J.-F."/>
            <person name="Goodwin L."/>
            <person name="Pitluck S."/>
            <person name="Lu M."/>
            <person name="Detter J.C."/>
            <person name="Han C."/>
            <person name="Tapia R."/>
            <person name="Land M."/>
            <person name="Hauser L."/>
            <person name="Kyrpides N."/>
            <person name="Ivanova N."/>
            <person name="Ovchinnikova G."/>
            <person name="Pagani I."/>
            <person name="Sobecky P.A."/>
            <person name="Martinez R.J."/>
            <person name="Woyke T."/>
        </authorList>
    </citation>
    <scope>NUCLEOTIDE SEQUENCE [LARGE SCALE GENOMIC DNA]</scope>
    <source>
        <strain evidence="3">Y9602</strain>
    </source>
</reference>
<dbReference type="HOGENOM" id="CLU_198883_0_1_6"/>
<proteinExistence type="predicted"/>
<evidence type="ECO:0000313" key="2">
    <source>
        <dbReference type="EMBL" id="ADW73398.1"/>
    </source>
</evidence>
<gene>
    <name evidence="2" type="ordered locus">Rahaq_1780</name>
</gene>
<keyword evidence="1" id="KW-1133">Transmembrane helix</keyword>
<dbReference type="EMBL" id="CP002505">
    <property type="protein sequence ID" value="ADW73398.1"/>
    <property type="molecule type" value="Genomic_DNA"/>
</dbReference>
<feature type="transmembrane region" description="Helical" evidence="1">
    <location>
        <begin position="29"/>
        <end position="47"/>
    </location>
</feature>
<dbReference type="KEGG" id="rah:Rahaq_1780"/>
<dbReference type="AlphaFoldDB" id="A0A0H3F910"/>
<dbReference type="InterPro" id="IPR025169">
    <property type="entry name" value="DUF3927"/>
</dbReference>
<evidence type="ECO:0000313" key="3">
    <source>
        <dbReference type="Proteomes" id="UP000007257"/>
    </source>
</evidence>
<protein>
    <submittedName>
        <fullName evidence="2">Putative TciB/TerA-like protein</fullName>
    </submittedName>
</protein>
<name>A0A0H3F910_RAHSY</name>
<dbReference type="RefSeq" id="WP_013575100.1">
    <property type="nucleotide sequence ID" value="NC_015061.1"/>
</dbReference>
<keyword evidence="1" id="KW-0812">Transmembrane</keyword>
<organism evidence="2 3">
    <name type="scientific">Rahnella sp. (strain Y9602)</name>
    <dbReference type="NCBI Taxonomy" id="2703885"/>
    <lineage>
        <taxon>Bacteria</taxon>
        <taxon>Pseudomonadati</taxon>
        <taxon>Pseudomonadota</taxon>
        <taxon>Gammaproteobacteria</taxon>
        <taxon>Enterobacterales</taxon>
        <taxon>Yersiniaceae</taxon>
        <taxon>Rahnella</taxon>
    </lineage>
</organism>
<dbReference type="Pfam" id="PF13064">
    <property type="entry name" value="DUF3927"/>
    <property type="match status" value="1"/>
</dbReference>
<reference evidence="2 3" key="2">
    <citation type="journal article" date="2012" name="J. Bacteriol.">
        <title>Complete Genome Sequence of Rahnella sp. Strain Y9602, a Gammaproteobacterium Isolate from Metal- and Radionuclide-Contaminated Soil.</title>
        <authorList>
            <person name="Martinez R.J."/>
            <person name="Bruce D."/>
            <person name="Detter C."/>
            <person name="Goodwin L.A."/>
            <person name="Han J."/>
            <person name="Han C.S."/>
            <person name="Held B."/>
            <person name="Land M.L."/>
            <person name="Mikhailova N."/>
            <person name="Nolan M."/>
            <person name="Pennacchio L."/>
            <person name="Pitluck S."/>
            <person name="Tapia R."/>
            <person name="Woyke T."/>
            <person name="Sobecky P.A."/>
        </authorList>
    </citation>
    <scope>NUCLEOTIDE SEQUENCE [LARGE SCALE GENOMIC DNA]</scope>
    <source>
        <strain evidence="2 3">Y9602</strain>
    </source>
</reference>